<dbReference type="AlphaFoldDB" id="A0A3T0I4J4"/>
<accession>A0A3T0I4J4</accession>
<dbReference type="STRING" id="1193713.GCA_001636315_01967"/>
<reference evidence="1 2" key="1">
    <citation type="submission" date="2017-07" db="EMBL/GenBank/DDBJ databases">
        <title>The complete genome sequence of Bacillus mesonae strain H20-5, an efficient strain improving plant abiotic stress resistance.</title>
        <authorList>
            <person name="Kim S.Y."/>
            <person name="Song H."/>
            <person name="Sang M.K."/>
            <person name="Weon H.-Y."/>
            <person name="Song J."/>
        </authorList>
    </citation>
    <scope>NUCLEOTIDE SEQUENCE [LARGE SCALE GENOMIC DNA]</scope>
    <source>
        <strain evidence="1 2">H20-5</strain>
    </source>
</reference>
<dbReference type="EMBL" id="CP022572">
    <property type="protein sequence ID" value="AZU64294.1"/>
    <property type="molecule type" value="Genomic_DNA"/>
</dbReference>
<sequence length="116" mass="14102">MEQPKQSYYINIQSHEIAWDPFISDWDFKIEATDSQIADLKQLFDENYQTDWESFIRSHVPFLEYHHDPQNTEYDMRMVVIYAMLYQLGDSRTRTHIEEMGILNEDFLNRQNAQFK</sequence>
<protein>
    <submittedName>
        <fullName evidence="1">Hydrolase</fullName>
    </submittedName>
</protein>
<proteinExistence type="predicted"/>
<name>A0A3T0I4J4_9BACI</name>
<organism evidence="1 2">
    <name type="scientific">Neobacillus mesonae</name>
    <dbReference type="NCBI Taxonomy" id="1193713"/>
    <lineage>
        <taxon>Bacteria</taxon>
        <taxon>Bacillati</taxon>
        <taxon>Bacillota</taxon>
        <taxon>Bacilli</taxon>
        <taxon>Bacillales</taxon>
        <taxon>Bacillaceae</taxon>
        <taxon>Neobacillus</taxon>
    </lineage>
</organism>
<evidence type="ECO:0000313" key="1">
    <source>
        <dbReference type="EMBL" id="AZU64294.1"/>
    </source>
</evidence>
<dbReference type="GO" id="GO:0016787">
    <property type="term" value="F:hydrolase activity"/>
    <property type="evidence" value="ECO:0007669"/>
    <property type="project" value="UniProtKB-KW"/>
</dbReference>
<evidence type="ECO:0000313" key="2">
    <source>
        <dbReference type="Proteomes" id="UP000282892"/>
    </source>
</evidence>
<gene>
    <name evidence="1" type="ORF">CHR53_25340</name>
</gene>
<dbReference type="Proteomes" id="UP000282892">
    <property type="component" value="Chromosome"/>
</dbReference>
<dbReference type="OrthoDB" id="2706506at2"/>
<keyword evidence="1" id="KW-0378">Hydrolase</keyword>
<dbReference type="RefSeq" id="WP_066388645.1">
    <property type="nucleotide sequence ID" value="NZ_CP022572.1"/>
</dbReference>
<keyword evidence="2" id="KW-1185">Reference proteome</keyword>
<dbReference type="KEGG" id="nmk:CHR53_25340"/>